<dbReference type="InterPro" id="IPR032821">
    <property type="entry name" value="PKS_assoc"/>
</dbReference>
<name>A0ABZ1Z624_9NOCA</name>
<dbReference type="SUPFAM" id="SSF47336">
    <property type="entry name" value="ACP-like"/>
    <property type="match status" value="2"/>
</dbReference>
<dbReference type="Gene3D" id="3.40.366.10">
    <property type="entry name" value="Malonyl-Coenzyme A Acyl Carrier Protein, domain 2"/>
    <property type="match status" value="1"/>
</dbReference>
<evidence type="ECO:0000313" key="8">
    <source>
        <dbReference type="Proteomes" id="UP001432062"/>
    </source>
</evidence>
<feature type="domain" description="Carrier" evidence="5">
    <location>
        <begin position="39"/>
        <end position="116"/>
    </location>
</feature>
<keyword evidence="8" id="KW-1185">Reference proteome</keyword>
<dbReference type="Gene3D" id="3.40.47.10">
    <property type="match status" value="1"/>
</dbReference>
<dbReference type="PROSITE" id="PS00606">
    <property type="entry name" value="KS3_1"/>
    <property type="match status" value="1"/>
</dbReference>
<dbReference type="InterPro" id="IPR020806">
    <property type="entry name" value="PKS_PP-bd"/>
</dbReference>
<dbReference type="SUPFAM" id="SSF55048">
    <property type="entry name" value="Probable ACP-binding domain of malonyl-CoA ACP transacylase"/>
    <property type="match status" value="1"/>
</dbReference>
<evidence type="ECO:0000313" key="7">
    <source>
        <dbReference type="EMBL" id="WUV49841.1"/>
    </source>
</evidence>
<dbReference type="Gene3D" id="3.30.70.250">
    <property type="entry name" value="Malonyl-CoA ACP transacylase, ACP-binding"/>
    <property type="match status" value="1"/>
</dbReference>
<dbReference type="InterPro" id="IPR029058">
    <property type="entry name" value="AB_hydrolase_fold"/>
</dbReference>
<gene>
    <name evidence="7" type="primary">pks13</name>
    <name evidence="7" type="ORF">OG563_17590</name>
</gene>
<dbReference type="SMART" id="SM00827">
    <property type="entry name" value="PKS_AT"/>
    <property type="match status" value="1"/>
</dbReference>
<dbReference type="Proteomes" id="UP001432062">
    <property type="component" value="Chromosome"/>
</dbReference>
<dbReference type="PROSITE" id="PS52004">
    <property type="entry name" value="KS3_2"/>
    <property type="match status" value="1"/>
</dbReference>
<dbReference type="InterPro" id="IPR014030">
    <property type="entry name" value="Ketoacyl_synth_N"/>
</dbReference>
<dbReference type="InterPro" id="IPR009081">
    <property type="entry name" value="PP-bd_ACP"/>
</dbReference>
<dbReference type="NCBIfam" id="NF040607">
    <property type="entry name" value="mycolic_Pks13"/>
    <property type="match status" value="1"/>
</dbReference>
<dbReference type="SUPFAM" id="SSF52151">
    <property type="entry name" value="FabD/lysophospholipase-like"/>
    <property type="match status" value="1"/>
</dbReference>
<feature type="domain" description="Carrier" evidence="5">
    <location>
        <begin position="1238"/>
        <end position="1315"/>
    </location>
</feature>
<dbReference type="InterPro" id="IPR053778">
    <property type="entry name" value="Pks13"/>
</dbReference>
<dbReference type="InterPro" id="IPR016036">
    <property type="entry name" value="Malonyl_transacylase_ACP-bd"/>
</dbReference>
<keyword evidence="2" id="KW-0597">Phosphoprotein</keyword>
<dbReference type="Pfam" id="PF00550">
    <property type="entry name" value="PP-binding"/>
    <property type="match status" value="2"/>
</dbReference>
<dbReference type="InterPro" id="IPR018201">
    <property type="entry name" value="Ketoacyl_synth_AS"/>
</dbReference>
<keyword evidence="4" id="KW-0511">Multifunctional enzyme</keyword>
<dbReference type="Gene3D" id="1.10.1200.10">
    <property type="entry name" value="ACP-like"/>
    <property type="match status" value="2"/>
</dbReference>
<organism evidence="7 8">
    <name type="scientific">Nocardia vinacea</name>
    <dbReference type="NCBI Taxonomy" id="96468"/>
    <lineage>
        <taxon>Bacteria</taxon>
        <taxon>Bacillati</taxon>
        <taxon>Actinomycetota</taxon>
        <taxon>Actinomycetes</taxon>
        <taxon>Mycobacteriales</taxon>
        <taxon>Nocardiaceae</taxon>
        <taxon>Nocardia</taxon>
    </lineage>
</organism>
<dbReference type="InterPro" id="IPR020841">
    <property type="entry name" value="PKS_Beta-ketoAc_synthase_dom"/>
</dbReference>
<dbReference type="InterPro" id="IPR036736">
    <property type="entry name" value="ACP-like_sf"/>
</dbReference>
<dbReference type="InterPro" id="IPR001031">
    <property type="entry name" value="Thioesterase"/>
</dbReference>
<dbReference type="InterPro" id="IPR050091">
    <property type="entry name" value="PKS_NRPS_Biosynth_Enz"/>
</dbReference>
<dbReference type="Pfam" id="PF00975">
    <property type="entry name" value="Thioesterase"/>
    <property type="match status" value="1"/>
</dbReference>
<sequence length="1808" mass="191346">MADNEGTPDQTTEIVLADADAIDPNGAGDVSQSAARTDISVAELREWLRRWVADATGQSIEQITVDRPMEEFGLASRDAIALGGDIEELTGVVLTATIVYQHPTIASLAEVVVNGEPELPLESADDSFYTAGYQPGEAHDIAIVGLSTRLPGAGDTPESTWEFLINRGDAIRERPEGRWEEFTEDPAVAAKVAEGNTLGGYLDQDVVKGFDAEFFAMSPIEVERVDPQQRLMMELAWEALEHARIPASELKGESVGVFVGTSTNDFNLVSALGLGQSDPSAPASADAYALTGGSSGIIANRISYFYDFRGPSVAVDTACSSTLVAVHQAVRALRDGDADLALAGGVNMLLAPAITLGFDSIGAVAKNGRIKAFSSDADGMVRSEGAGLVVLKRLADAERDGDRILGVIKGSAVNSDGRSNGIVAPNPDAQADVLRRAYRDAGIAPSTVDYIEAHGTGTLLGDPIEADALGRVVGRGRDDDKPALLGSAKTNFGHLESGAGAASLAKVVMALQNNVLPPNVNYAGPNPYIPFEQAHLKVVDEATEFPRYSGTATIGVSGFGFGGTNAHVVIQEYKPNSAAADQNETVGSDHETTDLIAEADQAADRNQMVDTDYEITDVVAEADEIVAENADQVAGDVAAVAEWASTERAEPLPVILAVSAYLPSRRRRAAAELADWLETEDGRNTPLEDVARSLAKRSHWRSRGVVIAKTHEEAVAGLRAIAAGKPGAGVFTADAPVAQGPVWVLSGFGAQHRKMGKQLYLENSIFRKAVDEVDELVQDEAGYSVREMILDDAQDYNVGTSQVGIFTIQIGLAALLRAHGAQPDAVVGHSMGEVAGAYISGGLVLEDAVRVICARSRLMGEGEAMISDDDVRNMALVELSAADVEAMLVDYPDVECAVYAAPTNTVIGGPQDQVAAIVAKVEEAGKFARVLATRGAGHTSQMDPLLGELAAELAGIEPTKLTAGLYSTVNKEEFYRPGSDPVHDEAYWVKNMRHSVYFTNAVKLAVDTGHTTFLELAPNSVALMQVLGTTFAAGVHDAQLIPTLKRKEDESAGVISALAQLYVHGHRVDLPSLLPAGDYADIPRTAFLRKQYWPKAKMVGGSGNARVPGAHVALPDGRHVWEVQASAVTDLAVLVKTAAAQVLSEVSLGASVPHAVLPTTGTLTTTLIPHLGGASVQVHARAGASFQLLFEAVVASGAPLPEPVVAAAVPATEVATTGDADLEIVETFGDRWDPAGTQTLEERLALIVAESMGYAVEDLPMEIPLMELGLDSLMAMRIKNRVEYEFDIPQLQIQAVRDANLNEVGKVLHYAIEHRDEVQAIADKQAAGEEIAVDGGFIAAARAAVAAGEDPAAVVANAAAGEGVSLDAENTSVESEAEKIVVEAEAAAGITGAAAGTAAPAPATPAQAAAAEADEAVIERALDTEDTTAVGGAEGVAAAAIFGGQPAGADEDDVPPRDAAERLTFATWAIVTGKSAGGIFNTLPILEEEVAEKLATRLTERVKAEVTVDDVLDCETIEQLADIVRELQNSGADVDGFVRPLRARADGSNAVPVFVFHPSGGNTLVYEPLLKRLPADTPMYGFERVEGDIVERARQYLPELRKIQGNGPYVLYGWSLGAVFALQVAQLLRAEGADVRIVGLIDLAIPTEGEDNSPEERVRRIQRYQAFAKKTYGVEGELPQEQLEELAAASDEEQFKMVSDLIKISGTKIPGGVLEHQRTSWLEGRHLAKTTPSHYDGDVVLYLADRYHDGMIELEPRYADRRPNGGWDEYIPNLEVIHIPGDHLQIVDEPRIGKIGADLTAKLAVIAP</sequence>
<dbReference type="Pfam" id="PF02801">
    <property type="entry name" value="Ketoacyl-synt_C"/>
    <property type="match status" value="1"/>
</dbReference>
<dbReference type="SUPFAM" id="SSF53901">
    <property type="entry name" value="Thiolase-like"/>
    <property type="match status" value="1"/>
</dbReference>
<feature type="domain" description="Ketosynthase family 3 (KS3)" evidence="6">
    <location>
        <begin position="138"/>
        <end position="572"/>
    </location>
</feature>
<keyword evidence="1" id="KW-0596">Phosphopantetheine</keyword>
<dbReference type="PROSITE" id="PS50075">
    <property type="entry name" value="CARRIER"/>
    <property type="match status" value="2"/>
</dbReference>
<dbReference type="SMART" id="SM00823">
    <property type="entry name" value="PKS_PP"/>
    <property type="match status" value="2"/>
</dbReference>
<evidence type="ECO:0000259" key="5">
    <source>
        <dbReference type="PROSITE" id="PS50075"/>
    </source>
</evidence>
<keyword evidence="3" id="KW-0808">Transferase</keyword>
<dbReference type="InterPro" id="IPR014043">
    <property type="entry name" value="Acyl_transferase_dom"/>
</dbReference>
<dbReference type="InterPro" id="IPR016035">
    <property type="entry name" value="Acyl_Trfase/lysoPLipase"/>
</dbReference>
<evidence type="ECO:0000259" key="6">
    <source>
        <dbReference type="PROSITE" id="PS52004"/>
    </source>
</evidence>
<dbReference type="Pfam" id="PF16197">
    <property type="entry name" value="KAsynt_C_assoc"/>
    <property type="match status" value="1"/>
</dbReference>
<dbReference type="InterPro" id="IPR016039">
    <property type="entry name" value="Thiolase-like"/>
</dbReference>
<dbReference type="SMART" id="SM00825">
    <property type="entry name" value="PKS_KS"/>
    <property type="match status" value="1"/>
</dbReference>
<evidence type="ECO:0000256" key="2">
    <source>
        <dbReference type="ARBA" id="ARBA00022553"/>
    </source>
</evidence>
<dbReference type="Pfam" id="PF00109">
    <property type="entry name" value="ketoacyl-synt"/>
    <property type="match status" value="1"/>
</dbReference>
<dbReference type="RefSeq" id="WP_329414454.1">
    <property type="nucleotide sequence ID" value="NZ_CP109441.1"/>
</dbReference>
<dbReference type="EMBL" id="CP109441">
    <property type="protein sequence ID" value="WUV49841.1"/>
    <property type="molecule type" value="Genomic_DNA"/>
</dbReference>
<dbReference type="Pfam" id="PF00698">
    <property type="entry name" value="Acyl_transf_1"/>
    <property type="match status" value="1"/>
</dbReference>
<proteinExistence type="predicted"/>
<evidence type="ECO:0000256" key="4">
    <source>
        <dbReference type="ARBA" id="ARBA00023268"/>
    </source>
</evidence>
<dbReference type="InterPro" id="IPR014031">
    <property type="entry name" value="Ketoacyl_synth_C"/>
</dbReference>
<reference evidence="7" key="1">
    <citation type="submission" date="2022-10" db="EMBL/GenBank/DDBJ databases">
        <title>The complete genomes of actinobacterial strains from the NBC collection.</title>
        <authorList>
            <person name="Joergensen T.S."/>
            <person name="Alvarez Arevalo M."/>
            <person name="Sterndorff E.B."/>
            <person name="Faurdal D."/>
            <person name="Vuksanovic O."/>
            <person name="Mourched A.-S."/>
            <person name="Charusanti P."/>
            <person name="Shaw S."/>
            <person name="Blin K."/>
            <person name="Weber T."/>
        </authorList>
    </citation>
    <scope>NUCLEOTIDE SEQUENCE</scope>
    <source>
        <strain evidence="7">NBC_01482</strain>
    </source>
</reference>
<dbReference type="PANTHER" id="PTHR43775">
    <property type="entry name" value="FATTY ACID SYNTHASE"/>
    <property type="match status" value="1"/>
</dbReference>
<dbReference type="PANTHER" id="PTHR43775:SF37">
    <property type="entry name" value="SI:DKEY-61P9.11"/>
    <property type="match status" value="1"/>
</dbReference>
<accession>A0ABZ1Z624</accession>
<evidence type="ECO:0000256" key="1">
    <source>
        <dbReference type="ARBA" id="ARBA00022450"/>
    </source>
</evidence>
<dbReference type="Gene3D" id="3.40.50.1820">
    <property type="entry name" value="alpha/beta hydrolase"/>
    <property type="match status" value="1"/>
</dbReference>
<protein>
    <submittedName>
        <fullName evidence="7">Polyketide synthase Pks13</fullName>
    </submittedName>
</protein>
<evidence type="ECO:0000256" key="3">
    <source>
        <dbReference type="ARBA" id="ARBA00022679"/>
    </source>
</evidence>
<dbReference type="InterPro" id="IPR001227">
    <property type="entry name" value="Ac_transferase_dom_sf"/>
</dbReference>
<dbReference type="CDD" id="cd00833">
    <property type="entry name" value="PKS"/>
    <property type="match status" value="1"/>
</dbReference>
<dbReference type="SUPFAM" id="SSF53474">
    <property type="entry name" value="alpha/beta-Hydrolases"/>
    <property type="match status" value="1"/>
</dbReference>